<dbReference type="InterPro" id="IPR005859">
    <property type="entry name" value="CysK"/>
</dbReference>
<dbReference type="InterPro" id="IPR036052">
    <property type="entry name" value="TrpB-like_PALP_sf"/>
</dbReference>
<evidence type="ECO:0000256" key="13">
    <source>
        <dbReference type="RuleBase" id="RU003985"/>
    </source>
</evidence>
<evidence type="ECO:0000256" key="5">
    <source>
        <dbReference type="ARBA" id="ARBA00019371"/>
    </source>
</evidence>
<dbReference type="InterPro" id="IPR050214">
    <property type="entry name" value="Cys_Synth/Cystath_Beta-Synth"/>
</dbReference>
<evidence type="ECO:0000256" key="1">
    <source>
        <dbReference type="ARBA" id="ARBA00001933"/>
    </source>
</evidence>
<dbReference type="CDD" id="cd01561">
    <property type="entry name" value="CBS_like"/>
    <property type="match status" value="1"/>
</dbReference>
<comment type="cofactor">
    <cofactor evidence="1 11 13">
        <name>pyridoxal 5'-phosphate</name>
        <dbReference type="ChEBI" id="CHEBI:597326"/>
    </cofactor>
</comment>
<dbReference type="FunFam" id="3.40.50.1100:FF:000118">
    <property type="entry name" value="Related to CYS4-cystathionine beta-synthase"/>
    <property type="match status" value="1"/>
</dbReference>
<evidence type="ECO:0000256" key="10">
    <source>
        <dbReference type="ARBA" id="ARBA00047931"/>
    </source>
</evidence>
<evidence type="ECO:0000313" key="15">
    <source>
        <dbReference type="EMBL" id="PHU37077.1"/>
    </source>
</evidence>
<dbReference type="Gene3D" id="3.40.50.1100">
    <property type="match status" value="2"/>
</dbReference>
<evidence type="ECO:0000256" key="6">
    <source>
        <dbReference type="ARBA" id="ARBA00022605"/>
    </source>
</evidence>
<dbReference type="AlphaFoldDB" id="A0A2G3E1A8"/>
<comment type="caution">
    <text evidence="15">The sequence shown here is derived from an EMBL/GenBank/DDBJ whole genome shotgun (WGS) entry which is preliminary data.</text>
</comment>
<name>A0A2G3E1A8_9FIRM</name>
<dbReference type="Pfam" id="PF00291">
    <property type="entry name" value="PALP"/>
    <property type="match status" value="1"/>
</dbReference>
<dbReference type="InterPro" id="IPR005856">
    <property type="entry name" value="Cys_synth"/>
</dbReference>
<dbReference type="NCBIfam" id="TIGR01136">
    <property type="entry name" value="cysKM"/>
    <property type="match status" value="1"/>
</dbReference>
<evidence type="ECO:0000256" key="4">
    <source>
        <dbReference type="ARBA" id="ARBA00012681"/>
    </source>
</evidence>
<evidence type="ECO:0000256" key="11">
    <source>
        <dbReference type="PIRSR" id="PIRSR605856-50"/>
    </source>
</evidence>
<feature type="binding site" evidence="11">
    <location>
        <position position="265"/>
    </location>
    <ligand>
        <name>pyridoxal 5'-phosphate</name>
        <dbReference type="ChEBI" id="CHEBI:597326"/>
    </ligand>
</feature>
<feature type="binding site" evidence="11">
    <location>
        <begin position="178"/>
        <end position="182"/>
    </location>
    <ligand>
        <name>pyridoxal 5'-phosphate</name>
        <dbReference type="ChEBI" id="CHEBI:597326"/>
    </ligand>
</feature>
<feature type="domain" description="Tryptophan synthase beta chain-like PALP" evidence="14">
    <location>
        <begin position="10"/>
        <end position="291"/>
    </location>
</feature>
<evidence type="ECO:0000256" key="7">
    <source>
        <dbReference type="ARBA" id="ARBA00022679"/>
    </source>
</evidence>
<feature type="modified residue" description="N6-(pyridoxal phosphate)lysine" evidence="12">
    <location>
        <position position="44"/>
    </location>
</feature>
<dbReference type="EC" id="2.5.1.47" evidence="4 13"/>
<protein>
    <recommendedName>
        <fullName evidence="5 13">Cysteine synthase</fullName>
        <ecNumber evidence="4 13">2.5.1.47</ecNumber>
    </recommendedName>
</protein>
<reference evidence="15 16" key="2">
    <citation type="submission" date="2017-10" db="EMBL/GenBank/DDBJ databases">
        <authorList>
            <person name="Banno H."/>
            <person name="Chua N.-H."/>
        </authorList>
    </citation>
    <scope>NUCLEOTIDE SEQUENCE [LARGE SCALE GENOMIC DNA]</scope>
    <source>
        <strain evidence="15 16">JK623</strain>
    </source>
</reference>
<evidence type="ECO:0000256" key="2">
    <source>
        <dbReference type="ARBA" id="ARBA00004962"/>
    </source>
</evidence>
<keyword evidence="16" id="KW-1185">Reference proteome</keyword>
<dbReference type="EMBL" id="PDYG01000082">
    <property type="protein sequence ID" value="PHU37077.1"/>
    <property type="molecule type" value="Genomic_DNA"/>
</dbReference>
<dbReference type="UniPathway" id="UPA00136">
    <property type="reaction ID" value="UER00200"/>
</dbReference>
<comment type="pathway">
    <text evidence="2">Amino-acid biosynthesis; L-cysteine biosynthesis; L-cysteine from L-serine: step 2/2.</text>
</comment>
<dbReference type="RefSeq" id="WP_099386567.1">
    <property type="nucleotide sequence ID" value="NZ_JANSWH010000067.1"/>
</dbReference>
<dbReference type="GO" id="GO:0004124">
    <property type="term" value="F:cysteine synthase activity"/>
    <property type="evidence" value="ECO:0007669"/>
    <property type="project" value="UniProtKB-UniRule"/>
</dbReference>
<evidence type="ECO:0000259" key="14">
    <source>
        <dbReference type="Pfam" id="PF00291"/>
    </source>
</evidence>
<keyword evidence="7 13" id="KW-0808">Transferase</keyword>
<evidence type="ECO:0000256" key="12">
    <source>
        <dbReference type="PIRSR" id="PIRSR605856-51"/>
    </source>
</evidence>
<dbReference type="FunFam" id="3.40.50.1100:FF:000003">
    <property type="entry name" value="Cystathionine beta-synthase"/>
    <property type="match status" value="1"/>
</dbReference>
<sequence>MARYKSMHELIGHTPMVELSAINREITSNIYAKLEFYNPGGSIKDRIGTYMIRDAEEKGLLKPGGTIVEATAGNTGLGIAFAALNRGYHVIFVVPTKFSIEKQKLMMALGAEIINTPREDGMLGAAAKAEELRNTIPDAIALRQFQNPANPAAHYETTGPEIYEDMEGKIDYIVLGAGSGGTLTGIVKYIKEKNPNVKAVLADPVGSTIGGGEHADYNIEGIGNDFIADTLDISLVDEVIKVNDREAFRGARELAAKEGIIAGSSSGAAYAAARKLAQKVNHANIVIVLPDRGDRYFSTGLWDQEDKDVAE</sequence>
<keyword evidence="9 13" id="KW-0198">Cysteine biosynthesis</keyword>
<dbReference type="InterPro" id="IPR001216">
    <property type="entry name" value="P-phosphate_BS"/>
</dbReference>
<keyword evidence="6 13" id="KW-0028">Amino-acid biosynthesis</keyword>
<dbReference type="InterPro" id="IPR001926">
    <property type="entry name" value="TrpB-like_PALP"/>
</dbReference>
<evidence type="ECO:0000256" key="9">
    <source>
        <dbReference type="ARBA" id="ARBA00023192"/>
    </source>
</evidence>
<accession>A0A2G3E1A8</accession>
<dbReference type="Proteomes" id="UP000224563">
    <property type="component" value="Unassembled WGS sequence"/>
</dbReference>
<gene>
    <name evidence="15" type="primary">cysK</name>
    <name evidence="15" type="ORF">CSX02_09825</name>
</gene>
<comment type="similarity">
    <text evidence="3 13">Belongs to the cysteine synthase/cystathionine beta-synthase family.</text>
</comment>
<comment type="catalytic activity">
    <reaction evidence="10 13">
        <text>O-acetyl-L-serine + hydrogen sulfide = L-cysteine + acetate</text>
        <dbReference type="Rhea" id="RHEA:14829"/>
        <dbReference type="ChEBI" id="CHEBI:29919"/>
        <dbReference type="ChEBI" id="CHEBI:30089"/>
        <dbReference type="ChEBI" id="CHEBI:35235"/>
        <dbReference type="ChEBI" id="CHEBI:58340"/>
        <dbReference type="EC" id="2.5.1.47"/>
    </reaction>
</comment>
<dbReference type="GO" id="GO:0006535">
    <property type="term" value="P:cysteine biosynthetic process from serine"/>
    <property type="evidence" value="ECO:0007669"/>
    <property type="project" value="UniProtKB-UniRule"/>
</dbReference>
<evidence type="ECO:0000256" key="3">
    <source>
        <dbReference type="ARBA" id="ARBA00007103"/>
    </source>
</evidence>
<keyword evidence="8 11" id="KW-0663">Pyridoxal phosphate</keyword>
<dbReference type="PANTHER" id="PTHR10314">
    <property type="entry name" value="CYSTATHIONINE BETA-SYNTHASE"/>
    <property type="match status" value="1"/>
</dbReference>
<organism evidence="15 16">
    <name type="scientific">Agathobacter ruminis</name>
    <dbReference type="NCBI Taxonomy" id="1712665"/>
    <lineage>
        <taxon>Bacteria</taxon>
        <taxon>Bacillati</taxon>
        <taxon>Bacillota</taxon>
        <taxon>Clostridia</taxon>
        <taxon>Lachnospirales</taxon>
        <taxon>Lachnospiraceae</taxon>
        <taxon>Agathobacter</taxon>
    </lineage>
</organism>
<evidence type="ECO:0000313" key="16">
    <source>
        <dbReference type="Proteomes" id="UP000224563"/>
    </source>
</evidence>
<evidence type="ECO:0000256" key="8">
    <source>
        <dbReference type="ARBA" id="ARBA00022898"/>
    </source>
</evidence>
<proteinExistence type="inferred from homology"/>
<feature type="binding site" evidence="11">
    <location>
        <position position="74"/>
    </location>
    <ligand>
        <name>pyridoxal 5'-phosphate</name>
        <dbReference type="ChEBI" id="CHEBI:597326"/>
    </ligand>
</feature>
<dbReference type="PROSITE" id="PS00901">
    <property type="entry name" value="CYS_SYNTHASE"/>
    <property type="match status" value="1"/>
</dbReference>
<dbReference type="SUPFAM" id="SSF53686">
    <property type="entry name" value="Tryptophan synthase beta subunit-like PLP-dependent enzymes"/>
    <property type="match status" value="1"/>
</dbReference>
<dbReference type="NCBIfam" id="TIGR01139">
    <property type="entry name" value="cysK"/>
    <property type="match status" value="1"/>
</dbReference>
<reference evidence="15 16" key="1">
    <citation type="submission" date="2017-10" db="EMBL/GenBank/DDBJ databases">
        <title>Resolving the taxonomy of Roseburia spp., Eubacterium rectale and Agathobacter spp. through phylogenomic analysis.</title>
        <authorList>
            <person name="Sheridan P.O."/>
            <person name="Walker A.W."/>
            <person name="Duncan S.H."/>
            <person name="Scott K.P."/>
            <person name="Toole P.W.O."/>
            <person name="Luis P."/>
            <person name="Flint H.J."/>
        </authorList>
    </citation>
    <scope>NUCLEOTIDE SEQUENCE [LARGE SCALE GENOMIC DNA]</scope>
    <source>
        <strain evidence="15 16">JK623</strain>
    </source>
</reference>